<name>A0A8D8N2C3_CULPI</name>
<dbReference type="EMBL" id="HBUE01347280">
    <property type="protein sequence ID" value="CAG6601468.1"/>
    <property type="molecule type" value="Transcribed_RNA"/>
</dbReference>
<dbReference type="AlphaFoldDB" id="A0A8D8N2C3"/>
<organism evidence="2">
    <name type="scientific">Culex pipiens</name>
    <name type="common">House mosquito</name>
    <dbReference type="NCBI Taxonomy" id="7175"/>
    <lineage>
        <taxon>Eukaryota</taxon>
        <taxon>Metazoa</taxon>
        <taxon>Ecdysozoa</taxon>
        <taxon>Arthropoda</taxon>
        <taxon>Hexapoda</taxon>
        <taxon>Insecta</taxon>
        <taxon>Pterygota</taxon>
        <taxon>Neoptera</taxon>
        <taxon>Endopterygota</taxon>
        <taxon>Diptera</taxon>
        <taxon>Nematocera</taxon>
        <taxon>Culicoidea</taxon>
        <taxon>Culicidae</taxon>
        <taxon>Culicinae</taxon>
        <taxon>Culicini</taxon>
        <taxon>Culex</taxon>
        <taxon>Culex</taxon>
    </lineage>
</organism>
<feature type="compositionally biased region" description="Basic and acidic residues" evidence="1">
    <location>
        <begin position="90"/>
        <end position="99"/>
    </location>
</feature>
<dbReference type="EMBL" id="HBUE01240267">
    <property type="protein sequence ID" value="CAG6549203.1"/>
    <property type="molecule type" value="Transcribed_RNA"/>
</dbReference>
<evidence type="ECO:0000256" key="1">
    <source>
        <dbReference type="SAM" id="MobiDB-lite"/>
    </source>
</evidence>
<protein>
    <submittedName>
        <fullName evidence="2">(northern house mosquito) hypothetical protein</fullName>
    </submittedName>
</protein>
<evidence type="ECO:0000313" key="2">
    <source>
        <dbReference type="EMBL" id="CAG6549203.1"/>
    </source>
</evidence>
<sequence length="99" mass="11656">MLRVHHQKLVLRRRKRQIRTIRSSRRTVPSRVRLSRPRTHRQTTRPTANRRGRFQQQFEQRLRFRLRLGLGGGTQSEEEGQEAAQEGEETQAKGGKEAS</sequence>
<feature type="compositionally biased region" description="Acidic residues" evidence="1">
    <location>
        <begin position="76"/>
        <end position="89"/>
    </location>
</feature>
<accession>A0A8D8N2C3</accession>
<feature type="region of interest" description="Disordered" evidence="1">
    <location>
        <begin position="68"/>
        <end position="99"/>
    </location>
</feature>
<proteinExistence type="predicted"/>
<reference evidence="2" key="1">
    <citation type="submission" date="2021-05" db="EMBL/GenBank/DDBJ databases">
        <authorList>
            <person name="Alioto T."/>
            <person name="Alioto T."/>
            <person name="Gomez Garrido J."/>
        </authorList>
    </citation>
    <scope>NUCLEOTIDE SEQUENCE</scope>
</reference>
<feature type="region of interest" description="Disordered" evidence="1">
    <location>
        <begin position="22"/>
        <end position="53"/>
    </location>
</feature>
<feature type="compositionally biased region" description="Basic residues" evidence="1">
    <location>
        <begin position="33"/>
        <end position="53"/>
    </location>
</feature>